<keyword evidence="4" id="KW-1185">Reference proteome</keyword>
<feature type="transmembrane region" description="Helical" evidence="2">
    <location>
        <begin position="54"/>
        <end position="76"/>
    </location>
</feature>
<evidence type="ECO:0000313" key="4">
    <source>
        <dbReference type="Proteomes" id="UP000075606"/>
    </source>
</evidence>
<name>A0A150XAQ0_9BACT</name>
<keyword evidence="2" id="KW-0472">Membrane</keyword>
<evidence type="ECO:0000313" key="3">
    <source>
        <dbReference type="EMBL" id="KYG75766.1"/>
    </source>
</evidence>
<protein>
    <submittedName>
        <fullName evidence="3">Uncharacterized protein</fullName>
    </submittedName>
</protein>
<comment type="caution">
    <text evidence="3">The sequence shown here is derived from an EMBL/GenBank/DDBJ whole genome shotgun (WGS) entry which is preliminary data.</text>
</comment>
<feature type="region of interest" description="Disordered" evidence="1">
    <location>
        <begin position="1"/>
        <end position="23"/>
    </location>
</feature>
<keyword evidence="2" id="KW-1133">Transmembrane helix</keyword>
<gene>
    <name evidence="3" type="ORF">AWW68_07980</name>
</gene>
<evidence type="ECO:0000256" key="1">
    <source>
        <dbReference type="SAM" id="MobiDB-lite"/>
    </source>
</evidence>
<dbReference type="RefSeq" id="WP_068219599.1">
    <property type="nucleotide sequence ID" value="NZ_CP139724.1"/>
</dbReference>
<dbReference type="EMBL" id="LRPC01000012">
    <property type="protein sequence ID" value="KYG75766.1"/>
    <property type="molecule type" value="Genomic_DNA"/>
</dbReference>
<keyword evidence="2" id="KW-0812">Transmembrane</keyword>
<organism evidence="3 4">
    <name type="scientific">Roseivirga spongicola</name>
    <dbReference type="NCBI Taxonomy" id="333140"/>
    <lineage>
        <taxon>Bacteria</taxon>
        <taxon>Pseudomonadati</taxon>
        <taxon>Bacteroidota</taxon>
        <taxon>Cytophagia</taxon>
        <taxon>Cytophagales</taxon>
        <taxon>Roseivirgaceae</taxon>
        <taxon>Roseivirga</taxon>
    </lineage>
</organism>
<dbReference type="STRING" id="333140.AWW68_07980"/>
<evidence type="ECO:0000256" key="2">
    <source>
        <dbReference type="SAM" id="Phobius"/>
    </source>
</evidence>
<sequence>MNSSTSKLTQKAADQKASSRLDQSVQQYSARVLFLGIVIMALGCWLVPVSRLSSALIGPALSAAAVIFLVAINYVISPKQK</sequence>
<reference evidence="3 4" key="1">
    <citation type="submission" date="2016-01" db="EMBL/GenBank/DDBJ databases">
        <title>Genome sequencing of Roseivirga spongicola UST030701-084.</title>
        <authorList>
            <person name="Selvaratnam C."/>
            <person name="Thevarajoo S."/>
            <person name="Goh K.M."/>
            <person name="Ee R."/>
            <person name="Chan K.-G."/>
            <person name="Chong C.S."/>
        </authorList>
    </citation>
    <scope>NUCLEOTIDE SEQUENCE [LARGE SCALE GENOMIC DNA]</scope>
    <source>
        <strain evidence="3 4">UST030701-084</strain>
    </source>
</reference>
<dbReference type="AlphaFoldDB" id="A0A150XAQ0"/>
<feature type="transmembrane region" description="Helical" evidence="2">
    <location>
        <begin position="28"/>
        <end position="48"/>
    </location>
</feature>
<dbReference type="Proteomes" id="UP000075606">
    <property type="component" value="Unassembled WGS sequence"/>
</dbReference>
<accession>A0A150XAQ0</accession>
<proteinExistence type="predicted"/>